<evidence type="ECO:0000256" key="1">
    <source>
        <dbReference type="SAM" id="MobiDB-lite"/>
    </source>
</evidence>
<dbReference type="Proteomes" id="UP001501585">
    <property type="component" value="Unassembled WGS sequence"/>
</dbReference>
<evidence type="ECO:0000313" key="4">
    <source>
        <dbReference type="Proteomes" id="UP001501585"/>
    </source>
</evidence>
<comment type="caution">
    <text evidence="3">The sequence shown here is derived from an EMBL/GenBank/DDBJ whole genome shotgun (WGS) entry which is preliminary data.</text>
</comment>
<proteinExistence type="predicted"/>
<feature type="transmembrane region" description="Helical" evidence="2">
    <location>
        <begin position="145"/>
        <end position="163"/>
    </location>
</feature>
<evidence type="ECO:0000313" key="3">
    <source>
        <dbReference type="EMBL" id="GAA1979574.1"/>
    </source>
</evidence>
<feature type="transmembrane region" description="Helical" evidence="2">
    <location>
        <begin position="78"/>
        <end position="96"/>
    </location>
</feature>
<reference evidence="3 4" key="1">
    <citation type="journal article" date="2019" name="Int. J. Syst. Evol. Microbiol.">
        <title>The Global Catalogue of Microorganisms (GCM) 10K type strain sequencing project: providing services to taxonomists for standard genome sequencing and annotation.</title>
        <authorList>
            <consortium name="The Broad Institute Genomics Platform"/>
            <consortium name="The Broad Institute Genome Sequencing Center for Infectious Disease"/>
            <person name="Wu L."/>
            <person name="Ma J."/>
        </authorList>
    </citation>
    <scope>NUCLEOTIDE SEQUENCE [LARGE SCALE GENOMIC DNA]</scope>
    <source>
        <strain evidence="3 4">JCM 15313</strain>
    </source>
</reference>
<organism evidence="3 4">
    <name type="scientific">Nocardiopsis rhodophaea</name>
    <dbReference type="NCBI Taxonomy" id="280238"/>
    <lineage>
        <taxon>Bacteria</taxon>
        <taxon>Bacillati</taxon>
        <taxon>Actinomycetota</taxon>
        <taxon>Actinomycetes</taxon>
        <taxon>Streptosporangiales</taxon>
        <taxon>Nocardiopsidaceae</taxon>
        <taxon>Nocardiopsis</taxon>
    </lineage>
</organism>
<sequence>MHPEQHDPAQYPHPGHPNPRYRPPSYTGHPYYPVPQGLPAEGPAQPGHPMPYGTHPHGGRVYAAQGVPKPGTVTAVQVIIFILAAFLARQVVKMLLELLAALTEQHATGGVAGPSASMVIDTVSAATTLAVFIALGVLATRRSPVVMWSIAGVYLACAAFLFFSWTMREWSPPSIFSVVIFTLVAGMTLSRSSRRYYLSKRTR</sequence>
<protein>
    <recommendedName>
        <fullName evidence="5">Integral membrane protein</fullName>
    </recommendedName>
</protein>
<keyword evidence="4" id="KW-1185">Reference proteome</keyword>
<name>A0ABN2S399_9ACTN</name>
<gene>
    <name evidence="3" type="ORF">GCM10009799_00880</name>
</gene>
<keyword evidence="2" id="KW-1133">Transmembrane helix</keyword>
<feature type="transmembrane region" description="Helical" evidence="2">
    <location>
        <begin position="116"/>
        <end position="138"/>
    </location>
</feature>
<keyword evidence="2" id="KW-0812">Transmembrane</keyword>
<evidence type="ECO:0008006" key="5">
    <source>
        <dbReference type="Google" id="ProtNLM"/>
    </source>
</evidence>
<feature type="region of interest" description="Disordered" evidence="1">
    <location>
        <begin position="1"/>
        <end position="57"/>
    </location>
</feature>
<dbReference type="EMBL" id="BAAAPC010000001">
    <property type="protein sequence ID" value="GAA1979574.1"/>
    <property type="molecule type" value="Genomic_DNA"/>
</dbReference>
<accession>A0ABN2S399</accession>
<feature type="transmembrane region" description="Helical" evidence="2">
    <location>
        <begin position="175"/>
        <end position="193"/>
    </location>
</feature>
<keyword evidence="2" id="KW-0472">Membrane</keyword>
<evidence type="ECO:0000256" key="2">
    <source>
        <dbReference type="SAM" id="Phobius"/>
    </source>
</evidence>